<accession>A0A060ZZC8</accession>
<protein>
    <submittedName>
        <fullName evidence="1">Uncharacterized protein</fullName>
    </submittedName>
</protein>
<organism evidence="1">
    <name type="scientific">Streptomyces iranensis</name>
    <dbReference type="NCBI Taxonomy" id="576784"/>
    <lineage>
        <taxon>Bacteria</taxon>
        <taxon>Bacillati</taxon>
        <taxon>Actinomycetota</taxon>
        <taxon>Actinomycetes</taxon>
        <taxon>Kitasatosporales</taxon>
        <taxon>Streptomycetaceae</taxon>
        <taxon>Streptomyces</taxon>
        <taxon>Streptomyces violaceusniger group</taxon>
    </lineage>
</organism>
<dbReference type="AlphaFoldDB" id="A0A060ZZC8"/>
<reference evidence="1" key="1">
    <citation type="submission" date="2014-05" db="EMBL/GenBank/DDBJ databases">
        <authorList>
            <person name="Horn Fabian"/>
        </authorList>
    </citation>
    <scope>NUCLEOTIDE SEQUENCE</scope>
</reference>
<gene>
    <name evidence="1" type="ORF">SIRAN7940</name>
</gene>
<proteinExistence type="predicted"/>
<sequence length="31" mass="3555">MIDLSCPRAFLRLSRLVDSVLIRETRQPLGV</sequence>
<dbReference type="HOGENOM" id="CLU_3398754_0_0_11"/>
<dbReference type="EMBL" id="LK022848">
    <property type="protein sequence ID" value="CDR13254.1"/>
    <property type="molecule type" value="Genomic_DNA"/>
</dbReference>
<name>A0A060ZZC8_9ACTN</name>
<evidence type="ECO:0000313" key="1">
    <source>
        <dbReference type="EMBL" id="CDR13254.1"/>
    </source>
</evidence>